<dbReference type="Pfam" id="PF24667">
    <property type="entry name" value="MORN_DRC7"/>
    <property type="match status" value="1"/>
</dbReference>
<dbReference type="AlphaFoldDB" id="A0A8S3ZVS0"/>
<evidence type="ECO:0000313" key="8">
    <source>
        <dbReference type="Proteomes" id="UP000678393"/>
    </source>
</evidence>
<feature type="domain" description="Dynein regulatory complex subunit 7 MORN" evidence="5">
    <location>
        <begin position="6"/>
        <end position="292"/>
    </location>
</feature>
<comment type="subcellular location">
    <subcellularLocation>
        <location evidence="1">Cytoplasm</location>
        <location evidence="1">Cytoskeleton</location>
    </subcellularLocation>
</comment>
<evidence type="ECO:0000256" key="2">
    <source>
        <dbReference type="ARBA" id="ARBA00022490"/>
    </source>
</evidence>
<accession>A0A8S3ZVS0</accession>
<dbReference type="Pfam" id="PF24671">
    <property type="entry name" value="DRC7_C"/>
    <property type="match status" value="1"/>
</dbReference>
<keyword evidence="8" id="KW-1185">Reference proteome</keyword>
<dbReference type="PANTHER" id="PTHR35249:SF2">
    <property type="entry name" value="DYNEIN REGULATORY COMPLEX SUBUNIT 7"/>
    <property type="match status" value="1"/>
</dbReference>
<dbReference type="EMBL" id="CAJHNH020006445">
    <property type="protein sequence ID" value="CAG5133747.1"/>
    <property type="molecule type" value="Genomic_DNA"/>
</dbReference>
<evidence type="ECO:0000256" key="1">
    <source>
        <dbReference type="ARBA" id="ARBA00004245"/>
    </source>
</evidence>
<evidence type="ECO:0000259" key="6">
    <source>
        <dbReference type="Pfam" id="PF24671"/>
    </source>
</evidence>
<keyword evidence="3" id="KW-0206">Cytoskeleton</keyword>
<feature type="coiled-coil region" evidence="4">
    <location>
        <begin position="266"/>
        <end position="326"/>
    </location>
</feature>
<dbReference type="InterPro" id="IPR056291">
    <property type="entry name" value="MORN_DRC7"/>
</dbReference>
<comment type="caution">
    <text evidence="7">The sequence shown here is derived from an EMBL/GenBank/DDBJ whole genome shotgun (WGS) entry which is preliminary data.</text>
</comment>
<dbReference type="InterPro" id="IPR056292">
    <property type="entry name" value="DRC7_C"/>
</dbReference>
<reference evidence="7" key="1">
    <citation type="submission" date="2021-04" db="EMBL/GenBank/DDBJ databases">
        <authorList>
            <consortium name="Molecular Ecology Group"/>
        </authorList>
    </citation>
    <scope>NUCLEOTIDE SEQUENCE</scope>
</reference>
<dbReference type="GO" id="GO:0031514">
    <property type="term" value="C:motile cilium"/>
    <property type="evidence" value="ECO:0007669"/>
    <property type="project" value="TreeGrafter"/>
</dbReference>
<dbReference type="GO" id="GO:0030317">
    <property type="term" value="P:flagellated sperm motility"/>
    <property type="evidence" value="ECO:0007669"/>
    <property type="project" value="TreeGrafter"/>
</dbReference>
<dbReference type="Proteomes" id="UP000678393">
    <property type="component" value="Unassembled WGS sequence"/>
</dbReference>
<keyword evidence="2" id="KW-0963">Cytoplasm</keyword>
<gene>
    <name evidence="7" type="ORF">CUNI_LOCUS19305</name>
</gene>
<dbReference type="PANTHER" id="PTHR35249">
    <property type="entry name" value="DYNEIN REGULATORY COMPLEX SUBUNIT 7"/>
    <property type="match status" value="1"/>
</dbReference>
<keyword evidence="4" id="KW-0175">Coiled coil</keyword>
<dbReference type="GO" id="GO:0005856">
    <property type="term" value="C:cytoskeleton"/>
    <property type="evidence" value="ECO:0007669"/>
    <property type="project" value="UniProtKB-SubCell"/>
</dbReference>
<evidence type="ECO:0000256" key="4">
    <source>
        <dbReference type="SAM" id="Coils"/>
    </source>
</evidence>
<sequence length="447" mass="53368">FDMRCPSGKKTKLYKKAKLEKFAHYLLPDGLVLRLSVFDDMELTDLIMGKEFYDHRKDKLHTRVHNHRTGWITEYFHPGRPKHLKEHYYRASAPEAENDRTMHFYHEARVDGLVTRTETPSTMTEDLKNRDDFLFYKFVQFGRRVRKFGPQIGEANSNSRPIFKMIQRFERNPNKPANEDIQELIHLVAEDKIQITYHTDKANIASSTREFIKPQNWDEKGAMLPWSPDMHETFQVDPNADRSKQVVLYENLLNLLKIEHLATEAVRESEEEVKEILNNRHKEEIETELEISVYDTERNEKAKKHRRELEKQQKEAKMRRQETEIDYLAPFLAQMGDPEKINRAQAIKLKEDCLADLKQRLIDKANLIQARFEMETQELQKKQAWYQQNQVSMSKDDEEEYLNYCSEAMFRIHILELRLNRHKEMAPHKYMALEQKLRNDPRLAEHL</sequence>
<evidence type="ECO:0000256" key="3">
    <source>
        <dbReference type="ARBA" id="ARBA00023212"/>
    </source>
</evidence>
<proteinExistence type="predicted"/>
<evidence type="ECO:0000313" key="7">
    <source>
        <dbReference type="EMBL" id="CAG5133747.1"/>
    </source>
</evidence>
<evidence type="ECO:0000259" key="5">
    <source>
        <dbReference type="Pfam" id="PF24667"/>
    </source>
</evidence>
<dbReference type="OrthoDB" id="10262874at2759"/>
<feature type="non-terminal residue" evidence="7">
    <location>
        <position position="447"/>
    </location>
</feature>
<name>A0A8S3ZVS0_9EUPU</name>
<dbReference type="InterPro" id="IPR033551">
    <property type="entry name" value="DRC7/lobo"/>
</dbReference>
<protein>
    <submittedName>
        <fullName evidence="7">Uncharacterized protein</fullName>
    </submittedName>
</protein>
<organism evidence="7 8">
    <name type="scientific">Candidula unifasciata</name>
    <dbReference type="NCBI Taxonomy" id="100452"/>
    <lineage>
        <taxon>Eukaryota</taxon>
        <taxon>Metazoa</taxon>
        <taxon>Spiralia</taxon>
        <taxon>Lophotrochozoa</taxon>
        <taxon>Mollusca</taxon>
        <taxon>Gastropoda</taxon>
        <taxon>Heterobranchia</taxon>
        <taxon>Euthyneura</taxon>
        <taxon>Panpulmonata</taxon>
        <taxon>Eupulmonata</taxon>
        <taxon>Stylommatophora</taxon>
        <taxon>Helicina</taxon>
        <taxon>Helicoidea</taxon>
        <taxon>Geomitridae</taxon>
        <taxon>Candidula</taxon>
    </lineage>
</organism>
<feature type="domain" description="Dynein regulatory complex subunit 7 C-terminal" evidence="6">
    <location>
        <begin position="339"/>
        <end position="447"/>
    </location>
</feature>